<feature type="transmembrane region" description="Helical" evidence="1">
    <location>
        <begin position="24"/>
        <end position="43"/>
    </location>
</feature>
<feature type="transmembrane region" description="Helical" evidence="1">
    <location>
        <begin position="78"/>
        <end position="98"/>
    </location>
</feature>
<organism evidence="2 3">
    <name type="scientific">Brevibacterium sandarakinum</name>
    <dbReference type="NCBI Taxonomy" id="629680"/>
    <lineage>
        <taxon>Bacteria</taxon>
        <taxon>Bacillati</taxon>
        <taxon>Actinomycetota</taxon>
        <taxon>Actinomycetes</taxon>
        <taxon>Micrococcales</taxon>
        <taxon>Brevibacteriaceae</taxon>
        <taxon>Brevibacterium</taxon>
    </lineage>
</organism>
<dbReference type="Proteomes" id="UP000199700">
    <property type="component" value="Chromosome"/>
</dbReference>
<keyword evidence="1" id="KW-0472">Membrane</keyword>
<keyword evidence="3" id="KW-1185">Reference proteome</keyword>
<keyword evidence="1" id="KW-1133">Transmembrane helix</keyword>
<evidence type="ECO:0000313" key="3">
    <source>
        <dbReference type="Proteomes" id="UP000199700"/>
    </source>
</evidence>
<sequence>MLYNSENMGLELTGSTAVAGKPSAILILCVSALPAVIAIPLVAHFLSRWASRPGAAIDLLIAGGPVGVAAVLGENIIILTLALLIFVGGIAAAAPAIVELIHQRADGAIGASTALYTASMFLGTSIGPQIAVLLAPGGFAIIAGSPLPAFSPSGRSWSGLSVAACAITKTGDRTISNRENSSSA</sequence>
<keyword evidence="1" id="KW-0812">Transmembrane</keyword>
<feature type="transmembrane region" description="Helical" evidence="1">
    <location>
        <begin position="130"/>
        <end position="150"/>
    </location>
</feature>
<dbReference type="EMBL" id="LT629739">
    <property type="protein sequence ID" value="SDS03054.1"/>
    <property type="molecule type" value="Genomic_DNA"/>
</dbReference>
<dbReference type="AlphaFoldDB" id="A0A1H1NVT4"/>
<evidence type="ECO:0000313" key="2">
    <source>
        <dbReference type="EMBL" id="SDS03054.1"/>
    </source>
</evidence>
<dbReference type="SUPFAM" id="SSF103473">
    <property type="entry name" value="MFS general substrate transporter"/>
    <property type="match status" value="1"/>
</dbReference>
<accession>A0A1H1NVT4</accession>
<protein>
    <recommendedName>
        <fullName evidence="4">Major Facilitator Superfamily protein</fullName>
    </recommendedName>
</protein>
<feature type="transmembrane region" description="Helical" evidence="1">
    <location>
        <begin position="55"/>
        <end position="72"/>
    </location>
</feature>
<evidence type="ECO:0008006" key="4">
    <source>
        <dbReference type="Google" id="ProtNLM"/>
    </source>
</evidence>
<proteinExistence type="predicted"/>
<reference evidence="2" key="1">
    <citation type="submission" date="2016-10" db="EMBL/GenBank/DDBJ databases">
        <authorList>
            <person name="Varghese N."/>
            <person name="Submissions S."/>
        </authorList>
    </citation>
    <scope>NUCLEOTIDE SEQUENCE [LARGE SCALE GENOMIC DNA]</scope>
    <source>
        <strain evidence="2">DSM 22082</strain>
    </source>
</reference>
<evidence type="ECO:0000256" key="1">
    <source>
        <dbReference type="SAM" id="Phobius"/>
    </source>
</evidence>
<dbReference type="InterPro" id="IPR036259">
    <property type="entry name" value="MFS_trans_sf"/>
</dbReference>
<gene>
    <name evidence="2" type="ORF">SAMN04489751_1062</name>
</gene>
<dbReference type="RefSeq" id="WP_157691332.1">
    <property type="nucleotide sequence ID" value="NZ_LT629739.1"/>
</dbReference>
<name>A0A1H1NVT4_BRESA</name>